<keyword evidence="4" id="KW-0418">Kinase</keyword>
<keyword evidence="2" id="KW-1133">Transmembrane helix</keyword>
<dbReference type="InterPro" id="IPR005467">
    <property type="entry name" value="His_kinase_dom"/>
</dbReference>
<dbReference type="Pfam" id="PF00512">
    <property type="entry name" value="HisKA"/>
    <property type="match status" value="1"/>
</dbReference>
<evidence type="ECO:0000313" key="5">
    <source>
        <dbReference type="Proteomes" id="UP000723714"/>
    </source>
</evidence>
<dbReference type="Pfam" id="PF02518">
    <property type="entry name" value="HATPase_c"/>
    <property type="match status" value="1"/>
</dbReference>
<protein>
    <submittedName>
        <fullName evidence="4">HAMP domain-containing histidine kinase</fullName>
    </submittedName>
</protein>
<reference evidence="4 5" key="1">
    <citation type="submission" date="2021-06" db="EMBL/GenBank/DDBJ databases">
        <title>Faecalicatena sp. nov. isolated from porcine feces.</title>
        <authorList>
            <person name="Oh B.S."/>
            <person name="Lee J.H."/>
        </authorList>
    </citation>
    <scope>NUCLEOTIDE SEQUENCE [LARGE SCALE GENOMIC DNA]</scope>
    <source>
        <strain evidence="4 5">AGMB00832</strain>
    </source>
</reference>
<dbReference type="PROSITE" id="PS50109">
    <property type="entry name" value="HIS_KIN"/>
    <property type="match status" value="1"/>
</dbReference>
<feature type="transmembrane region" description="Helical" evidence="2">
    <location>
        <begin position="167"/>
        <end position="188"/>
    </location>
</feature>
<feature type="domain" description="Histidine kinase" evidence="3">
    <location>
        <begin position="212"/>
        <end position="427"/>
    </location>
</feature>
<dbReference type="GO" id="GO:0016301">
    <property type="term" value="F:kinase activity"/>
    <property type="evidence" value="ECO:0007669"/>
    <property type="project" value="UniProtKB-KW"/>
</dbReference>
<keyword evidence="1" id="KW-0597">Phosphoprotein</keyword>
<dbReference type="CDD" id="cd00082">
    <property type="entry name" value="HisKA"/>
    <property type="match status" value="1"/>
</dbReference>
<dbReference type="SMART" id="SM00388">
    <property type="entry name" value="HisKA"/>
    <property type="match status" value="1"/>
</dbReference>
<keyword evidence="2" id="KW-0812">Transmembrane</keyword>
<evidence type="ECO:0000259" key="3">
    <source>
        <dbReference type="PROSITE" id="PS50109"/>
    </source>
</evidence>
<evidence type="ECO:0000313" key="4">
    <source>
        <dbReference type="EMBL" id="MBU3875332.1"/>
    </source>
</evidence>
<accession>A0ABS6D162</accession>
<evidence type="ECO:0000256" key="1">
    <source>
        <dbReference type="ARBA" id="ARBA00022553"/>
    </source>
</evidence>
<dbReference type="InterPro" id="IPR003594">
    <property type="entry name" value="HATPase_dom"/>
</dbReference>
<dbReference type="RefSeq" id="WP_216240250.1">
    <property type="nucleotide sequence ID" value="NZ_JABACJ020000003.1"/>
</dbReference>
<organism evidence="4 5">
    <name type="scientific">Faecalicatena faecalis</name>
    <dbReference type="NCBI Taxonomy" id="2726362"/>
    <lineage>
        <taxon>Bacteria</taxon>
        <taxon>Bacillati</taxon>
        <taxon>Bacillota</taxon>
        <taxon>Clostridia</taxon>
        <taxon>Lachnospirales</taxon>
        <taxon>Lachnospiraceae</taxon>
        <taxon>Faecalicatena</taxon>
    </lineage>
</organism>
<dbReference type="PANTHER" id="PTHR43547:SF2">
    <property type="entry name" value="HYBRID SIGNAL TRANSDUCTION HISTIDINE KINASE C"/>
    <property type="match status" value="1"/>
</dbReference>
<comment type="caution">
    <text evidence="4">The sequence shown here is derived from an EMBL/GenBank/DDBJ whole genome shotgun (WGS) entry which is preliminary data.</text>
</comment>
<dbReference type="EMBL" id="JABACJ020000003">
    <property type="protein sequence ID" value="MBU3875332.1"/>
    <property type="molecule type" value="Genomic_DNA"/>
</dbReference>
<dbReference type="PANTHER" id="PTHR43547">
    <property type="entry name" value="TWO-COMPONENT HISTIDINE KINASE"/>
    <property type="match status" value="1"/>
</dbReference>
<keyword evidence="4" id="KW-0808">Transferase</keyword>
<dbReference type="Proteomes" id="UP000723714">
    <property type="component" value="Unassembled WGS sequence"/>
</dbReference>
<name>A0ABS6D162_9FIRM</name>
<gene>
    <name evidence="4" type="ORF">HGO97_005805</name>
</gene>
<sequence length="428" mass="48291">MFRKLHLKMTLFCTAVTGGILILMALTGLRVFESLLGKNDTASYEKTVSSVLAYLDGQNILDYDTINRIADNNFYTISVYDRGTVYSRHHSPKEEALMETACETALEKYNFDIQTPPKPGAIITTLNFSLELDDVSYLITLAPLTRKYGTVCIVIAYQCSQLNQQIWLLRFSMLAIIVIACLLLFLFARIFSARILKPVEESRKKQIQFTAAASHELRSPLAVILSSAETLKAADAGEKDSLYEVIASEGRRMSRLIDDMLSLTAADNQVWPMHPVQVPMDTMLLDLYEAYLPIIHEKGIDSTIELPEDSLPCTVCDRLRMEQVLCILLDNAISYTTRGGRITLGIMQENRTLKIWIANTGPSIPDEQKEQIFDRFFRADTSRKDKQHFGLGLSIAREIMHLHKGKIWVEDSPLGGPVFCLRLPCQPQ</sequence>
<proteinExistence type="predicted"/>
<keyword evidence="5" id="KW-1185">Reference proteome</keyword>
<keyword evidence="2" id="KW-0472">Membrane</keyword>
<dbReference type="SMART" id="SM00387">
    <property type="entry name" value="HATPase_c"/>
    <property type="match status" value="1"/>
</dbReference>
<dbReference type="InterPro" id="IPR003661">
    <property type="entry name" value="HisK_dim/P_dom"/>
</dbReference>
<evidence type="ECO:0000256" key="2">
    <source>
        <dbReference type="SAM" id="Phobius"/>
    </source>
</evidence>